<comment type="function">
    <text evidence="12">GDP-Man:Man(3)GlcNAc(2)-PP-Dol alpha-1,2-mannosyltransferase that operates in the biosynthetic pathway of dolichol-linked oligosaccharides, the glycan precursors employed in protein asparagine (N)-glycosylation. The assembly of dolichol-linked oligosaccharides begins on the cytosolic side of the endoplasmic reticulum membrane and finishes in its lumen. The sequential addition of sugars to dolichol pyrophosphate produces dolichol-linked oligosaccharides containing fourteen sugars, including two GlcNAcs, nine mannoses and three glucoses. Once assembled, the oligosaccharide is transferred from the lipid to nascent proteins by oligosaccharyltransferases. Catalyzes, on the cytoplasmic face of the endoplasmic reticulum, the addition of the fourth and fifth mannose residues to the dolichol-linked oligosaccharide chain, to produce Man(5)GlcNAc(2)-PP-dolichol core oligosaccharide.</text>
</comment>
<organism evidence="15">
    <name type="scientific">Mucor circinelloides</name>
    <name type="common">Mucor griseo-roseus</name>
    <dbReference type="NCBI Taxonomy" id="36080"/>
    <lineage>
        <taxon>Eukaryota</taxon>
        <taxon>Fungi</taxon>
        <taxon>Fungi incertae sedis</taxon>
        <taxon>Mucoromycota</taxon>
        <taxon>Mucoromycotina</taxon>
        <taxon>Mucoromycetes</taxon>
        <taxon>Mucorales</taxon>
        <taxon>Mucorineae</taxon>
        <taxon>Mucoraceae</taxon>
        <taxon>Mucor</taxon>
    </lineage>
</organism>
<evidence type="ECO:0000256" key="9">
    <source>
        <dbReference type="ARBA" id="ARBA00022989"/>
    </source>
</evidence>
<dbReference type="PANTHER" id="PTHR45919:SF1">
    <property type="entry name" value="GDP-MAN:MAN(3)GLCNAC(2)-PP-DOL ALPHA-1,2-MANNOSYLTRANSFERASE"/>
    <property type="match status" value="1"/>
</dbReference>
<feature type="domain" description="ALG11 mannosyltransferase N-terminal" evidence="14">
    <location>
        <begin position="57"/>
        <end position="263"/>
    </location>
</feature>
<evidence type="ECO:0000256" key="6">
    <source>
        <dbReference type="ARBA" id="ARBA00022679"/>
    </source>
</evidence>
<proteinExistence type="inferred from homology"/>
<dbReference type="SUPFAM" id="SSF53756">
    <property type="entry name" value="UDP-Glycosyltransferase/glycogen phosphorylase"/>
    <property type="match status" value="1"/>
</dbReference>
<dbReference type="AlphaFoldDB" id="A0A097F6Y3"/>
<name>A0A097F6Y3_MUCCI</name>
<dbReference type="InterPro" id="IPR038013">
    <property type="entry name" value="ALG11"/>
</dbReference>
<evidence type="ECO:0000256" key="11">
    <source>
        <dbReference type="ARBA" id="ARBA00045065"/>
    </source>
</evidence>
<dbReference type="GO" id="GO:0004377">
    <property type="term" value="F:GDP-Man:Man(3)GlcNAc(2)-PP-Dol alpha-1,2-mannosyltransferase activity"/>
    <property type="evidence" value="ECO:0007669"/>
    <property type="project" value="UniProtKB-UniRule"/>
</dbReference>
<dbReference type="PANTHER" id="PTHR45919">
    <property type="entry name" value="GDP-MAN:MAN(3)GLCNAC(2)-PP-DOL ALPHA-1,2-MANNOSYLTRANSFERASE"/>
    <property type="match status" value="1"/>
</dbReference>
<dbReference type="Gene3D" id="3.40.50.2000">
    <property type="entry name" value="Glycogen Phosphorylase B"/>
    <property type="match status" value="1"/>
</dbReference>
<evidence type="ECO:0000259" key="14">
    <source>
        <dbReference type="Pfam" id="PF15924"/>
    </source>
</evidence>
<dbReference type="UniPathway" id="UPA00378"/>
<dbReference type="Pfam" id="PF00534">
    <property type="entry name" value="Glycos_transf_1"/>
    <property type="match status" value="1"/>
</dbReference>
<dbReference type="EC" id="2.4.1.131" evidence="3 12"/>
<evidence type="ECO:0000256" key="12">
    <source>
        <dbReference type="RuleBase" id="RU367051"/>
    </source>
</evidence>
<keyword evidence="5 12" id="KW-0328">Glycosyltransferase</keyword>
<evidence type="ECO:0000259" key="13">
    <source>
        <dbReference type="Pfam" id="PF00534"/>
    </source>
</evidence>
<dbReference type="InterPro" id="IPR001296">
    <property type="entry name" value="Glyco_trans_1"/>
</dbReference>
<comment type="subcellular location">
    <subcellularLocation>
        <location evidence="1">Endoplasmic reticulum membrane</location>
        <topology evidence="1">Single-pass membrane protein</topology>
    </subcellularLocation>
</comment>
<dbReference type="Pfam" id="PF15924">
    <property type="entry name" value="ALG11_N"/>
    <property type="match status" value="1"/>
</dbReference>
<dbReference type="CDD" id="cd03806">
    <property type="entry name" value="GT4_ALG11-like"/>
    <property type="match status" value="1"/>
</dbReference>
<keyword evidence="10" id="KW-0472">Membrane</keyword>
<evidence type="ECO:0000256" key="10">
    <source>
        <dbReference type="ARBA" id="ARBA00023136"/>
    </source>
</evidence>
<evidence type="ECO:0000313" key="15">
    <source>
        <dbReference type="EMBL" id="AIT18233.1"/>
    </source>
</evidence>
<feature type="domain" description="Glycosyl transferase family 1" evidence="13">
    <location>
        <begin position="281"/>
        <end position="457"/>
    </location>
</feature>
<evidence type="ECO:0000256" key="3">
    <source>
        <dbReference type="ARBA" id="ARBA00012645"/>
    </source>
</evidence>
<evidence type="ECO:0000256" key="4">
    <source>
        <dbReference type="ARBA" id="ARBA00022018"/>
    </source>
</evidence>
<sequence length="482" mass="54493">MVDLFMSLSFWITALLVISWVSFSALKFYIKNTTEENRLQLLQELGPAAANIDQPLFLGFFHPYCNAGGGGERVLWTALRDVQRDFSNVICVVYTGDIEATKEQIINKVKTNFNISLNPNTLQFVYLTKRYLTEDARYPRFTLILQSLASLIIGYEAISKLVPDVFFDTMGYAFTYPLVHYFTDAKIATYTHYPTISSDMVNRVYERRAAHNNDAKFASSAIWSTGKLIYYRIFAKIYGFCGSFANIVMVNSTWTKGHIDQLWRTKSEIVYPPCDTERLNALPLKGRKSMIISVAQFRPEKDHSLQLKALATLFKKYPQWKTTHPVELVLMGSSRNEGDAKRIDGLRKEAVDLGIHDYVRFEINASYDLLVSSLGMSKIGLHTMWNEHFGIGVVEYMAAGLIPVAHKSGGPKLDIVVEYDGKQTGFLADTEDTFAECLNSALSLTEEEYEEMAANARASASDRFSEETFSSDLLCCLRPCLT</sequence>
<dbReference type="GO" id="GO:0006487">
    <property type="term" value="P:protein N-linked glycosylation"/>
    <property type="evidence" value="ECO:0007669"/>
    <property type="project" value="TreeGrafter"/>
</dbReference>
<dbReference type="InterPro" id="IPR031814">
    <property type="entry name" value="ALG11_N"/>
</dbReference>
<reference evidence="15" key="1">
    <citation type="journal article" date="2014" name="MBio">
        <title>Analysis of a food-borne fungal pathogen outbreak: virulence and genome of a Mucor circinelloides isolate from yogurt.</title>
        <authorList>
            <person name="Lee S.C."/>
            <person name="Billmyre R.B."/>
            <person name="Li A."/>
            <person name="Carson S."/>
            <person name="Sykes S.M."/>
            <person name="Huh E.Y."/>
            <person name="Mieczkowski P."/>
            <person name="Ko D.C."/>
            <person name="Cuomo C.A."/>
            <person name="Heitman J."/>
        </authorList>
    </citation>
    <scope>NUCLEOTIDE SEQUENCE</scope>
    <source>
        <strain evidence="15">Mucho</strain>
    </source>
</reference>
<evidence type="ECO:0000256" key="7">
    <source>
        <dbReference type="ARBA" id="ARBA00022692"/>
    </source>
</evidence>
<comment type="pathway">
    <text evidence="2 12">Protein modification; protein glycosylation.</text>
</comment>
<dbReference type="GO" id="GO:0005789">
    <property type="term" value="C:endoplasmic reticulum membrane"/>
    <property type="evidence" value="ECO:0007669"/>
    <property type="project" value="UniProtKB-SubCell"/>
</dbReference>
<comment type="catalytic activity">
    <reaction evidence="11 12">
        <text>an alpha-D-Man-(1-&gt;3)-[alpha-D-Man-(1-&gt;6)]-beta-D-Man-(1-&gt;4)-beta-D-GlcNAc-(1-&gt;4)-alpha-D-GlcNAc-diphospho-di-trans,poly-cis-dolichol + 2 GDP-alpha-D-mannose = an alpha-D-Man-(1-&gt;2)-alpha-D-Man-(1-&gt;2)-alpha-D-Man-(1-&gt;3)-[alpha-D-Man-(1-&gt;6)]-beta-D-Man-(1-&gt;4)-beta-D-GlcNAc-(1-&gt;4)-alpha-D-GlcNAc-diphospho-di-trans,poly-cis-dolichol + 2 GDP + 2 H(+)</text>
        <dbReference type="Rhea" id="RHEA:29523"/>
        <dbReference type="Rhea" id="RHEA-COMP:19515"/>
        <dbReference type="Rhea" id="RHEA-COMP:19516"/>
        <dbReference type="ChEBI" id="CHEBI:15378"/>
        <dbReference type="ChEBI" id="CHEBI:57527"/>
        <dbReference type="ChEBI" id="CHEBI:58189"/>
        <dbReference type="ChEBI" id="CHEBI:132511"/>
        <dbReference type="ChEBI" id="CHEBI:132515"/>
        <dbReference type="EC" id="2.4.1.131"/>
    </reaction>
    <physiologicalReaction direction="left-to-right" evidence="11 12">
        <dbReference type="Rhea" id="RHEA:29524"/>
    </physiologicalReaction>
</comment>
<keyword evidence="8 12" id="KW-0256">Endoplasmic reticulum</keyword>
<evidence type="ECO:0000256" key="5">
    <source>
        <dbReference type="ARBA" id="ARBA00022676"/>
    </source>
</evidence>
<evidence type="ECO:0000256" key="2">
    <source>
        <dbReference type="ARBA" id="ARBA00004922"/>
    </source>
</evidence>
<keyword evidence="9" id="KW-1133">Transmembrane helix</keyword>
<keyword evidence="7" id="KW-0812">Transmembrane</keyword>
<protein>
    <recommendedName>
        <fullName evidence="4 12">GDP-Man:Man(3)GlcNAc(2)-PP-Dol alpha-1,2-mannosyltransferase</fullName>
        <ecNumber evidence="3 12">2.4.1.131</ecNumber>
    </recommendedName>
</protein>
<accession>A0A097F6Y3</accession>
<dbReference type="EMBL" id="KJ999712">
    <property type="protein sequence ID" value="AIT18233.1"/>
    <property type="molecule type" value="Genomic_DNA"/>
</dbReference>
<evidence type="ECO:0000256" key="8">
    <source>
        <dbReference type="ARBA" id="ARBA00022824"/>
    </source>
</evidence>
<keyword evidence="6 12" id="KW-0808">Transferase</keyword>
<evidence type="ECO:0000256" key="1">
    <source>
        <dbReference type="ARBA" id="ARBA00004389"/>
    </source>
</evidence>
<comment type="similarity">
    <text evidence="12">Belongs to the glycosyltransferase group 1 family. Glycosyltransferase 4 subfamily.</text>
</comment>